<comment type="caution">
    <text evidence="3">The sequence shown here is derived from an EMBL/GenBank/DDBJ whole genome shotgun (WGS) entry which is preliminary data.</text>
</comment>
<dbReference type="Proteomes" id="UP001497525">
    <property type="component" value="Unassembled WGS sequence"/>
</dbReference>
<keyword evidence="1" id="KW-0175">Coiled coil</keyword>
<feature type="coiled-coil region" evidence="1">
    <location>
        <begin position="18"/>
        <end position="52"/>
    </location>
</feature>
<organism evidence="3 4">
    <name type="scientific">Calicophoron daubneyi</name>
    <name type="common">Rumen fluke</name>
    <name type="synonym">Paramphistomum daubneyi</name>
    <dbReference type="NCBI Taxonomy" id="300641"/>
    <lineage>
        <taxon>Eukaryota</taxon>
        <taxon>Metazoa</taxon>
        <taxon>Spiralia</taxon>
        <taxon>Lophotrochozoa</taxon>
        <taxon>Platyhelminthes</taxon>
        <taxon>Trematoda</taxon>
        <taxon>Digenea</taxon>
        <taxon>Plagiorchiida</taxon>
        <taxon>Pronocephalata</taxon>
        <taxon>Paramphistomoidea</taxon>
        <taxon>Paramphistomidae</taxon>
        <taxon>Calicophoron</taxon>
    </lineage>
</organism>
<sequence>MQVRSFANERMLDSHAEVGALKHELADLDKKLSEYKAELDRLRYRLLQLEEKNPGRGVISAAQAVTAQSLAVPHPPEPHSVQPPSPKSPQTKPSLARPTPNEPRSTQPLPSTQKSPQLPSKKPLQNVGLEGEVKTQLPNYVETRRISLEQREGIRELRRGNALIRAEIYESL</sequence>
<evidence type="ECO:0000313" key="3">
    <source>
        <dbReference type="EMBL" id="CAL5139835.1"/>
    </source>
</evidence>
<feature type="compositionally biased region" description="Polar residues" evidence="2">
    <location>
        <begin position="102"/>
        <end position="118"/>
    </location>
</feature>
<dbReference type="EMBL" id="CAXLJL010000667">
    <property type="protein sequence ID" value="CAL5139835.1"/>
    <property type="molecule type" value="Genomic_DNA"/>
</dbReference>
<reference evidence="3" key="1">
    <citation type="submission" date="2024-06" db="EMBL/GenBank/DDBJ databases">
        <authorList>
            <person name="Liu X."/>
            <person name="Lenzi L."/>
            <person name="Haldenby T S."/>
            <person name="Uol C."/>
        </authorList>
    </citation>
    <scope>NUCLEOTIDE SEQUENCE</scope>
</reference>
<proteinExistence type="predicted"/>
<dbReference type="AlphaFoldDB" id="A0AAV2TR24"/>
<protein>
    <submittedName>
        <fullName evidence="3">Uncharacterized protein</fullName>
    </submittedName>
</protein>
<feature type="region of interest" description="Disordered" evidence="2">
    <location>
        <begin position="67"/>
        <end position="131"/>
    </location>
</feature>
<gene>
    <name evidence="3" type="ORF">CDAUBV1_LOCUS15035</name>
</gene>
<evidence type="ECO:0000256" key="1">
    <source>
        <dbReference type="SAM" id="Coils"/>
    </source>
</evidence>
<name>A0AAV2TR24_CALDB</name>
<evidence type="ECO:0000313" key="4">
    <source>
        <dbReference type="Proteomes" id="UP001497525"/>
    </source>
</evidence>
<accession>A0AAV2TR24</accession>
<evidence type="ECO:0000256" key="2">
    <source>
        <dbReference type="SAM" id="MobiDB-lite"/>
    </source>
</evidence>